<dbReference type="PROSITE" id="PS51192">
    <property type="entry name" value="HELICASE_ATP_BIND_1"/>
    <property type="match status" value="1"/>
</dbReference>
<dbReference type="Gene3D" id="1.10.3380.30">
    <property type="match status" value="1"/>
</dbReference>
<evidence type="ECO:0000256" key="6">
    <source>
        <dbReference type="ARBA" id="ARBA00022840"/>
    </source>
</evidence>
<evidence type="ECO:0000259" key="8">
    <source>
        <dbReference type="PROSITE" id="PS51192"/>
    </source>
</evidence>
<keyword evidence="7" id="KW-0539">Nucleus</keyword>
<dbReference type="EMBL" id="QKWP01000635">
    <property type="protein sequence ID" value="RIB17025.1"/>
    <property type="molecule type" value="Genomic_DNA"/>
</dbReference>
<dbReference type="SMART" id="SM00487">
    <property type="entry name" value="DEXDc"/>
    <property type="match status" value="1"/>
</dbReference>
<dbReference type="GO" id="GO:0005634">
    <property type="term" value="C:nucleus"/>
    <property type="evidence" value="ECO:0007669"/>
    <property type="project" value="UniProtKB-SubCell"/>
</dbReference>
<dbReference type="InterPro" id="IPR012961">
    <property type="entry name" value="Ski2/MTR4_C"/>
</dbReference>
<dbReference type="GO" id="GO:0003724">
    <property type="term" value="F:RNA helicase activity"/>
    <property type="evidence" value="ECO:0007669"/>
    <property type="project" value="InterPro"/>
</dbReference>
<dbReference type="GO" id="GO:0006401">
    <property type="term" value="P:RNA catabolic process"/>
    <property type="evidence" value="ECO:0007669"/>
    <property type="project" value="InterPro"/>
</dbReference>
<dbReference type="Gene3D" id="1.20.1500.20">
    <property type="match status" value="1"/>
</dbReference>
<evidence type="ECO:0000259" key="9">
    <source>
        <dbReference type="PROSITE" id="PS51194"/>
    </source>
</evidence>
<dbReference type="Proteomes" id="UP000266673">
    <property type="component" value="Unassembled WGS sequence"/>
</dbReference>
<dbReference type="GO" id="GO:0000460">
    <property type="term" value="P:maturation of 5.8S rRNA"/>
    <property type="evidence" value="ECO:0007669"/>
    <property type="project" value="TreeGrafter"/>
</dbReference>
<comment type="similarity">
    <text evidence="2">Belongs to the helicase family. SKI2 subfamily.</text>
</comment>
<dbReference type="PIRSF" id="PIRSF005198">
    <property type="entry name" value="Antiviral_helicase_SKI2"/>
    <property type="match status" value="1"/>
</dbReference>
<dbReference type="STRING" id="44941.A0A397V3M9"/>
<evidence type="ECO:0000256" key="7">
    <source>
        <dbReference type="ARBA" id="ARBA00023242"/>
    </source>
</evidence>
<dbReference type="InterPro" id="IPR014001">
    <property type="entry name" value="Helicase_ATP-bd"/>
</dbReference>
<dbReference type="InterPro" id="IPR011545">
    <property type="entry name" value="DEAD/DEAH_box_helicase_dom"/>
</dbReference>
<dbReference type="Pfam" id="PF13234">
    <property type="entry name" value="MTR4_beta-barrel"/>
    <property type="match status" value="1"/>
</dbReference>
<dbReference type="SUPFAM" id="SSF52540">
    <property type="entry name" value="P-loop containing nucleoside triphosphate hydrolases"/>
    <property type="match status" value="1"/>
</dbReference>
<evidence type="ECO:0000256" key="5">
    <source>
        <dbReference type="ARBA" id="ARBA00022806"/>
    </source>
</evidence>
<proteinExistence type="inferred from homology"/>
<evidence type="ECO:0000313" key="11">
    <source>
        <dbReference type="Proteomes" id="UP000266673"/>
    </source>
</evidence>
<reference evidence="10 11" key="1">
    <citation type="submission" date="2018-06" db="EMBL/GenBank/DDBJ databases">
        <title>Comparative genomics reveals the genomic features of Rhizophagus irregularis, R. cerebriforme, R. diaphanum and Gigaspora rosea, and their symbiotic lifestyle signature.</title>
        <authorList>
            <person name="Morin E."/>
            <person name="San Clemente H."/>
            <person name="Chen E.C.H."/>
            <person name="De La Providencia I."/>
            <person name="Hainaut M."/>
            <person name="Kuo A."/>
            <person name="Kohler A."/>
            <person name="Murat C."/>
            <person name="Tang N."/>
            <person name="Roy S."/>
            <person name="Loubradou J."/>
            <person name="Henrissat B."/>
            <person name="Grigoriev I.V."/>
            <person name="Corradi N."/>
            <person name="Roux C."/>
            <person name="Martin F.M."/>
        </authorList>
    </citation>
    <scope>NUCLEOTIDE SEQUENCE [LARGE SCALE GENOMIC DNA]</scope>
    <source>
        <strain evidence="10 11">DAOM 194757</strain>
    </source>
</reference>
<dbReference type="FunFam" id="3.40.50.300:FF:000141">
    <property type="entry name" value="ATP-dependent RNA helicase DOB1"/>
    <property type="match status" value="1"/>
</dbReference>
<dbReference type="Pfam" id="PF08148">
    <property type="entry name" value="DSHCT"/>
    <property type="match status" value="1"/>
</dbReference>
<keyword evidence="4" id="KW-0378">Hydrolase</keyword>
<organism evidence="10 11">
    <name type="scientific">Gigaspora rosea</name>
    <dbReference type="NCBI Taxonomy" id="44941"/>
    <lineage>
        <taxon>Eukaryota</taxon>
        <taxon>Fungi</taxon>
        <taxon>Fungi incertae sedis</taxon>
        <taxon>Mucoromycota</taxon>
        <taxon>Glomeromycotina</taxon>
        <taxon>Glomeromycetes</taxon>
        <taxon>Diversisporales</taxon>
        <taxon>Gigasporaceae</taxon>
        <taxon>Gigaspora</taxon>
    </lineage>
</organism>
<accession>A0A397V3M9</accession>
<dbReference type="InterPro" id="IPR016438">
    <property type="entry name" value="SKI2-like"/>
</dbReference>
<dbReference type="PROSITE" id="PS51194">
    <property type="entry name" value="HELICASE_CTER"/>
    <property type="match status" value="1"/>
</dbReference>
<dbReference type="CDD" id="cd18795">
    <property type="entry name" value="SF2_C_Ski2"/>
    <property type="match status" value="1"/>
</dbReference>
<dbReference type="CDD" id="cd18024">
    <property type="entry name" value="DEXHc_Mtr4-like"/>
    <property type="match status" value="1"/>
</dbReference>
<sequence length="993" mass="113797">MANLHVNKNRYSGLSWSEFARSEISKGDFPSKDPICPIENEHKLPYDFSKPVVRTGDPARTYPFTLDPFQEKAIACIERLESVLVSAHTSAGKTVVAEYAIAQSLRNKQRVIYTSPIKALSNQKYRELQHEFKDVGLMTGDVTLNPSSSCLVMTTEILRSMVYRGSEILREVAWVIFDEIHYMRDKGEQYSNKYFIFLVRGVVWEETIILLPHNVHLVFLSATIPNALEFAEWICDIHQQVCHVVYTDFRPTPLQHYVFPDGAEGIYLVVDENGRFREDNFQQAVAVLEQPPDSFQPSAHISKKGTSELTNVYKLIKTLMVKNLNPVIAFAFSKKQCELFARQMSSMDFNTDEEKELIKKVIDNAIELLSEVDRDLPWFQNLLPLLRRGIGVHHSGLIPFMKEIVELLFQEGLIKVLFATETFSMGLNMPAKTVVFCELSKFDGTKSRSITSGEYIQMSGRAGRRGLDTRGFVIMNVDRKITPKDLQEIFKGEADHMSSAFHLKYHMILNISRIEGISPEYMLEHSFYQFQNAAPIPRLREEISKLEGEFLMIEIPQEELVSQYHNLRLLQDEFEKQVRDIIFKPEHCLNYLNRGRVVKVKFNGVDFGWGVVVRYDELARQDPFDKNAITSRIRTHSNPGEITYKIKVLVKVTRDSFASYDGVDFDVKPCPPNEQGVCMIIPVGLGDLQVLSQFRFKSNVDDLEQNVAQRNAVYKSVLRLISEEPDGRPMDPQEHLNIRDERHYGLLQKLEVIKAQLSRNPTINAPEVYESYLKKLRIRDRIQAIQKQIRESELILHLDELKKRKRLLRRLGYLSSNDVVEFKGRVACELTSGDELVLTELLLNGVFNELPVSMTAAVLSCFVCDEIPTEPTSNLPQDYNALFRKVQETAKIIADVTEECNIPIDKDAYLASFSPALMEGVYEWCNGATFKETCARINMFEGNIVRNFRSLDELMRAMISAAKIIGTSELESKFSEAREKLRRGIIFTASLYL</sequence>
<dbReference type="AlphaFoldDB" id="A0A397V3M9"/>
<dbReference type="InterPro" id="IPR027417">
    <property type="entry name" value="P-loop_NTPase"/>
</dbReference>
<dbReference type="Gene3D" id="3.40.50.300">
    <property type="entry name" value="P-loop containing nucleotide triphosphate hydrolases"/>
    <property type="match status" value="2"/>
</dbReference>
<dbReference type="InterPro" id="IPR050699">
    <property type="entry name" value="RNA-DNA_Helicase"/>
</dbReference>
<dbReference type="OrthoDB" id="64767at2759"/>
<dbReference type="FunFam" id="3.40.50.300:FF:000083">
    <property type="entry name" value="ATP-dependent RNA helicase DOB1"/>
    <property type="match status" value="1"/>
</dbReference>
<evidence type="ECO:0000256" key="2">
    <source>
        <dbReference type="ARBA" id="ARBA00010140"/>
    </source>
</evidence>
<keyword evidence="3" id="KW-0547">Nucleotide-binding</keyword>
<name>A0A397V3M9_9GLOM</name>
<dbReference type="Pfam" id="PF21408">
    <property type="entry name" value="MTR4-like_stalk"/>
    <property type="match status" value="1"/>
</dbReference>
<dbReference type="GO" id="GO:0005524">
    <property type="term" value="F:ATP binding"/>
    <property type="evidence" value="ECO:0007669"/>
    <property type="project" value="UniProtKB-KW"/>
</dbReference>
<evidence type="ECO:0000313" key="10">
    <source>
        <dbReference type="EMBL" id="RIB17025.1"/>
    </source>
</evidence>
<keyword evidence="5" id="KW-0347">Helicase</keyword>
<gene>
    <name evidence="10" type="ORF">C2G38_2131997</name>
</gene>
<dbReference type="InterPro" id="IPR025696">
    <property type="entry name" value="Beta-barrel_MTR4"/>
</dbReference>
<keyword evidence="6" id="KW-0067">ATP-binding</keyword>
<dbReference type="InterPro" id="IPR048392">
    <property type="entry name" value="MTR4-like_stalk"/>
</dbReference>
<evidence type="ECO:0000256" key="4">
    <source>
        <dbReference type="ARBA" id="ARBA00022801"/>
    </source>
</evidence>
<comment type="subcellular location">
    <subcellularLocation>
        <location evidence="1">Nucleus</location>
    </subcellularLocation>
</comment>
<evidence type="ECO:0000256" key="3">
    <source>
        <dbReference type="ARBA" id="ARBA00022741"/>
    </source>
</evidence>
<protein>
    <submittedName>
        <fullName evidence="10">Superkiller viralicidic activity 2-like 2-like protein</fullName>
    </submittedName>
</protein>
<dbReference type="Pfam" id="PF00270">
    <property type="entry name" value="DEAD"/>
    <property type="match status" value="1"/>
</dbReference>
<dbReference type="SMART" id="SM01142">
    <property type="entry name" value="DSHCT"/>
    <property type="match status" value="1"/>
</dbReference>
<dbReference type="GO" id="GO:0003723">
    <property type="term" value="F:RNA binding"/>
    <property type="evidence" value="ECO:0007669"/>
    <property type="project" value="InterPro"/>
</dbReference>
<dbReference type="PANTHER" id="PTHR12131:SF7">
    <property type="entry name" value="EXOSOME RNA HELICASE MTR4"/>
    <property type="match status" value="1"/>
</dbReference>
<dbReference type="GO" id="GO:0016787">
    <property type="term" value="F:hydrolase activity"/>
    <property type="evidence" value="ECO:0007669"/>
    <property type="project" value="UniProtKB-KW"/>
</dbReference>
<dbReference type="SMART" id="SM00490">
    <property type="entry name" value="HELICc"/>
    <property type="match status" value="1"/>
</dbReference>
<dbReference type="PANTHER" id="PTHR12131">
    <property type="entry name" value="ATP-DEPENDENT RNA AND DNA HELICASE"/>
    <property type="match status" value="1"/>
</dbReference>
<comment type="caution">
    <text evidence="10">The sequence shown here is derived from an EMBL/GenBank/DDBJ whole genome shotgun (WGS) entry which is preliminary data.</text>
</comment>
<dbReference type="InterPro" id="IPR001650">
    <property type="entry name" value="Helicase_C-like"/>
</dbReference>
<keyword evidence="11" id="KW-1185">Reference proteome</keyword>
<feature type="domain" description="Helicase ATP-binding" evidence="8">
    <location>
        <begin position="74"/>
        <end position="242"/>
    </location>
</feature>
<feature type="domain" description="Helicase C-terminal" evidence="9">
    <location>
        <begin position="311"/>
        <end position="507"/>
    </location>
</feature>
<evidence type="ECO:0000256" key="1">
    <source>
        <dbReference type="ARBA" id="ARBA00004123"/>
    </source>
</evidence>
<dbReference type="Pfam" id="PF00271">
    <property type="entry name" value="Helicase_C"/>
    <property type="match status" value="1"/>
</dbReference>